<keyword evidence="1" id="KW-0472">Membrane</keyword>
<keyword evidence="1" id="KW-1133">Transmembrane helix</keyword>
<feature type="transmembrane region" description="Helical" evidence="1">
    <location>
        <begin position="80"/>
        <end position="102"/>
    </location>
</feature>
<keyword evidence="3" id="KW-1185">Reference proteome</keyword>
<protein>
    <submittedName>
        <fullName evidence="2">Uncharacterized protein</fullName>
    </submittedName>
</protein>
<feature type="transmembrane region" description="Helical" evidence="1">
    <location>
        <begin position="15"/>
        <end position="33"/>
    </location>
</feature>
<organism evidence="2 3">
    <name type="scientific">Caenorhabditis bovis</name>
    <dbReference type="NCBI Taxonomy" id="2654633"/>
    <lineage>
        <taxon>Eukaryota</taxon>
        <taxon>Metazoa</taxon>
        <taxon>Ecdysozoa</taxon>
        <taxon>Nematoda</taxon>
        <taxon>Chromadorea</taxon>
        <taxon>Rhabditida</taxon>
        <taxon>Rhabditina</taxon>
        <taxon>Rhabditomorpha</taxon>
        <taxon>Rhabditoidea</taxon>
        <taxon>Rhabditidae</taxon>
        <taxon>Peloderinae</taxon>
        <taxon>Caenorhabditis</taxon>
    </lineage>
</organism>
<name>A0A8S1EJM5_9PELO</name>
<keyword evidence="1" id="KW-0812">Transmembrane</keyword>
<feature type="transmembrane region" description="Helical" evidence="1">
    <location>
        <begin position="45"/>
        <end position="68"/>
    </location>
</feature>
<feature type="transmembrane region" description="Helical" evidence="1">
    <location>
        <begin position="317"/>
        <end position="340"/>
    </location>
</feature>
<feature type="transmembrane region" description="Helical" evidence="1">
    <location>
        <begin position="360"/>
        <end position="381"/>
    </location>
</feature>
<accession>A0A8S1EJM5</accession>
<evidence type="ECO:0000313" key="2">
    <source>
        <dbReference type="EMBL" id="CAB3400132.1"/>
    </source>
</evidence>
<sequence>MADELTSPTVKSGNVLALLNTLYASGFAMASSSTPLLKGKTLHTLYALSFVVYVINTVCSWVHVSFVVKGYVTSFPLNNWIVVSLVIASVTGSMLTWLLFVLCIENAFAHRLDVKPYRSGCALLFEAFIEWTQAFNNFRMSFLIMLLHDAPITIFNYFYIAACRCPSPKVLSWPIVVSSISCTASLMWRITVLYFSYRRMLFGKKKKQVSGVAVQTPTKQHFQQAIDTSSASNGGRLNEYDETWPIRWARIATLGPHPDKDTQIEQNGDLPQNDIHEAVHLKPEEKLTQRLKEKMHQFCAEFDFFCFCRNVIGYSMWIILSIIIYILMTFIACIPCIYHYTCRHNSFYHRHKLCRSFIRYFSMAFHRVIFASSLIFSLLFATLNITLLSSVHGLGSNTFPPEIDRICVTITPESKTIYTSILPQPVFQRPTEFKRSLNRKYAPNDKHSVTECKPLWEDGGLGIGLARREAGIWEMRTQLENLMLSVATHVTFNNTDPQNPALRLEYSHTIFIRHNETSDERFSCIGENGWKVIPSVGELSWPYFSACSQNWQFGENSDLIECNQFLKYRKHPTRHSMHNLRTYSK</sequence>
<comment type="caution">
    <text evidence="2">The sequence shown here is derived from an EMBL/GenBank/DDBJ whole genome shotgun (WGS) entry which is preliminary data.</text>
</comment>
<feature type="transmembrane region" description="Helical" evidence="1">
    <location>
        <begin position="172"/>
        <end position="197"/>
    </location>
</feature>
<reference evidence="2 3" key="1">
    <citation type="submission" date="2020-04" db="EMBL/GenBank/DDBJ databases">
        <authorList>
            <person name="Laetsch R D."/>
            <person name="Stevens L."/>
            <person name="Kumar S."/>
            <person name="Blaxter L. M."/>
        </authorList>
    </citation>
    <scope>NUCLEOTIDE SEQUENCE [LARGE SCALE GENOMIC DNA]</scope>
</reference>
<feature type="transmembrane region" description="Helical" evidence="1">
    <location>
        <begin position="142"/>
        <end position="160"/>
    </location>
</feature>
<evidence type="ECO:0000256" key="1">
    <source>
        <dbReference type="SAM" id="Phobius"/>
    </source>
</evidence>
<dbReference type="EMBL" id="CADEPM010000002">
    <property type="protein sequence ID" value="CAB3400132.1"/>
    <property type="molecule type" value="Genomic_DNA"/>
</dbReference>
<gene>
    <name evidence="2" type="ORF">CBOVIS_LOCUS3135</name>
</gene>
<dbReference type="OrthoDB" id="5917822at2759"/>
<evidence type="ECO:0000313" key="3">
    <source>
        <dbReference type="Proteomes" id="UP000494206"/>
    </source>
</evidence>
<dbReference type="Proteomes" id="UP000494206">
    <property type="component" value="Unassembled WGS sequence"/>
</dbReference>
<proteinExistence type="predicted"/>
<dbReference type="AlphaFoldDB" id="A0A8S1EJM5"/>